<dbReference type="Proteomes" id="UP000032900">
    <property type="component" value="Unassembled WGS sequence"/>
</dbReference>
<proteinExistence type="inferred from homology"/>
<dbReference type="Gene3D" id="3.90.550.10">
    <property type="entry name" value="Spore Coat Polysaccharide Biosynthesis Protein SpsA, Chain A"/>
    <property type="match status" value="1"/>
</dbReference>
<dbReference type="UniPathway" id="UPA00056">
    <property type="reaction ID" value="UER00093"/>
</dbReference>
<evidence type="ECO:0000313" key="4">
    <source>
        <dbReference type="EMBL" id="GAO29217.1"/>
    </source>
</evidence>
<keyword evidence="5" id="KW-1185">Reference proteome</keyword>
<feature type="site" description="Transition state stabilizer" evidence="3">
    <location>
        <position position="20"/>
    </location>
</feature>
<name>A0A0E9LUE9_9BACT</name>
<dbReference type="SUPFAM" id="SSF53448">
    <property type="entry name" value="Nucleotide-diphospho-sugar transferases"/>
    <property type="match status" value="1"/>
</dbReference>
<dbReference type="InterPro" id="IPR050088">
    <property type="entry name" value="IspD/TarI_cytidylyltransf_bact"/>
</dbReference>
<feature type="site" description="Positions MEP for the nucleophilic attack" evidence="3">
    <location>
        <position position="157"/>
    </location>
</feature>
<dbReference type="RefSeq" id="WP_062123246.1">
    <property type="nucleotide sequence ID" value="NZ_BAZW01000007.1"/>
</dbReference>
<dbReference type="Pfam" id="PF01128">
    <property type="entry name" value="IspD"/>
    <property type="match status" value="1"/>
</dbReference>
<dbReference type="STRING" id="1236989.JCM15548_11383"/>
<evidence type="ECO:0000256" key="1">
    <source>
        <dbReference type="ARBA" id="ARBA00022679"/>
    </source>
</evidence>
<reference evidence="4 5" key="1">
    <citation type="journal article" date="2015" name="Microbes Environ.">
        <title>Distribution and evolution of nitrogen fixation genes in the phylum bacteroidetes.</title>
        <authorList>
            <person name="Inoue J."/>
            <person name="Oshima K."/>
            <person name="Suda W."/>
            <person name="Sakamoto M."/>
            <person name="Iino T."/>
            <person name="Noda S."/>
            <person name="Hongoh Y."/>
            <person name="Hattori M."/>
            <person name="Ohkuma M."/>
        </authorList>
    </citation>
    <scope>NUCLEOTIDE SEQUENCE [LARGE SCALE GENOMIC DNA]</scope>
    <source>
        <strain evidence="4">JCM 15548</strain>
    </source>
</reference>
<gene>
    <name evidence="3" type="primary">ispD</name>
    <name evidence="4" type="ORF">JCM15548_11383</name>
</gene>
<dbReference type="EC" id="2.7.7.60" evidence="3"/>
<keyword evidence="2 3" id="KW-0548">Nucleotidyltransferase</keyword>
<dbReference type="PANTHER" id="PTHR32125">
    <property type="entry name" value="2-C-METHYL-D-ERYTHRITOL 4-PHOSPHATE CYTIDYLYLTRANSFERASE, CHLOROPLASTIC"/>
    <property type="match status" value="1"/>
</dbReference>
<dbReference type="NCBIfam" id="TIGR00453">
    <property type="entry name" value="ispD"/>
    <property type="match status" value="1"/>
</dbReference>
<comment type="catalytic activity">
    <reaction evidence="3">
        <text>2-C-methyl-D-erythritol 4-phosphate + CTP + H(+) = 4-CDP-2-C-methyl-D-erythritol + diphosphate</text>
        <dbReference type="Rhea" id="RHEA:13429"/>
        <dbReference type="ChEBI" id="CHEBI:15378"/>
        <dbReference type="ChEBI" id="CHEBI:33019"/>
        <dbReference type="ChEBI" id="CHEBI:37563"/>
        <dbReference type="ChEBI" id="CHEBI:57823"/>
        <dbReference type="ChEBI" id="CHEBI:58262"/>
        <dbReference type="EC" id="2.7.7.60"/>
    </reaction>
</comment>
<dbReference type="GO" id="GO:0050518">
    <property type="term" value="F:2-C-methyl-D-erythritol 4-phosphate cytidylyltransferase activity"/>
    <property type="evidence" value="ECO:0007669"/>
    <property type="project" value="UniProtKB-UniRule"/>
</dbReference>
<dbReference type="CDD" id="cd02516">
    <property type="entry name" value="CDP-ME_synthetase"/>
    <property type="match status" value="1"/>
</dbReference>
<keyword evidence="3" id="KW-0414">Isoprene biosynthesis</keyword>
<dbReference type="PANTHER" id="PTHR32125:SF4">
    <property type="entry name" value="2-C-METHYL-D-ERYTHRITOL 4-PHOSPHATE CYTIDYLYLTRANSFERASE, CHLOROPLASTIC"/>
    <property type="match status" value="1"/>
</dbReference>
<sequence>MFKNNIQNYIIIVAGGSGQRMGESIPKQFLIIHQKPLLMLTIERFHQFHSALRIILVLPERQQAYWEELCRTFHFEIPHTIVHGGPTRFESVMNGLSVIDDVRGLTGVHDGVRPFVSDATIKNCFAQAKEHGAAIPTIPLVDSIRELSATGSLSRPRNSFRLVQTPQVFKTDLLKKAYQLPFRESFTDDASVVEAAGHTVYLTEGNTENIKITSPFDLLVARALSAQIKAGQNE</sequence>
<dbReference type="EMBL" id="BAZW01000007">
    <property type="protein sequence ID" value="GAO29217.1"/>
    <property type="molecule type" value="Genomic_DNA"/>
</dbReference>
<accession>A0A0E9LUE9</accession>
<dbReference type="InterPro" id="IPR029044">
    <property type="entry name" value="Nucleotide-diphossugar_trans"/>
</dbReference>
<evidence type="ECO:0000313" key="5">
    <source>
        <dbReference type="Proteomes" id="UP000032900"/>
    </source>
</evidence>
<feature type="site" description="Transition state stabilizer" evidence="3">
    <location>
        <position position="27"/>
    </location>
</feature>
<comment type="caution">
    <text evidence="4">The sequence shown here is derived from an EMBL/GenBank/DDBJ whole genome shotgun (WGS) entry which is preliminary data.</text>
</comment>
<dbReference type="NCBIfam" id="NF001186">
    <property type="entry name" value="PRK00155.2-3"/>
    <property type="match status" value="1"/>
</dbReference>
<comment type="function">
    <text evidence="3">Catalyzes the formation of 4-diphosphocytidyl-2-C-methyl-D-erythritol from CTP and 2-C-methyl-D-erythritol 4-phosphate (MEP).</text>
</comment>
<dbReference type="HAMAP" id="MF_00108">
    <property type="entry name" value="IspD"/>
    <property type="match status" value="1"/>
</dbReference>
<protein>
    <recommendedName>
        <fullName evidence="3">2-C-methyl-D-erythritol 4-phosphate cytidylyltransferase</fullName>
        <ecNumber evidence="3">2.7.7.60</ecNumber>
    </recommendedName>
    <alternativeName>
        <fullName evidence="3">4-diphosphocytidyl-2C-methyl-D-erythritol synthase</fullName>
    </alternativeName>
    <alternativeName>
        <fullName evidence="3">MEP cytidylyltransferase</fullName>
        <shortName evidence="3">MCT</shortName>
    </alternativeName>
</protein>
<feature type="site" description="Positions MEP for the nucleophilic attack" evidence="3">
    <location>
        <position position="211"/>
    </location>
</feature>
<dbReference type="InterPro" id="IPR034683">
    <property type="entry name" value="IspD/TarI"/>
</dbReference>
<organism evidence="4 5">
    <name type="scientific">Geofilum rubicundum JCM 15548</name>
    <dbReference type="NCBI Taxonomy" id="1236989"/>
    <lineage>
        <taxon>Bacteria</taxon>
        <taxon>Pseudomonadati</taxon>
        <taxon>Bacteroidota</taxon>
        <taxon>Bacteroidia</taxon>
        <taxon>Marinilabiliales</taxon>
        <taxon>Marinilabiliaceae</taxon>
        <taxon>Geofilum</taxon>
    </lineage>
</organism>
<evidence type="ECO:0000256" key="3">
    <source>
        <dbReference type="HAMAP-Rule" id="MF_00108"/>
    </source>
</evidence>
<dbReference type="AlphaFoldDB" id="A0A0E9LUE9"/>
<comment type="pathway">
    <text evidence="3">Isoprenoid biosynthesis; isopentenyl diphosphate biosynthesis via DXP pathway; isopentenyl diphosphate from 1-deoxy-D-xylulose 5-phosphate: step 2/6.</text>
</comment>
<comment type="similarity">
    <text evidence="3">Belongs to the IspD/TarI cytidylyltransferase family. IspD subfamily.</text>
</comment>
<keyword evidence="1 3" id="KW-0808">Transferase</keyword>
<evidence type="ECO:0000256" key="2">
    <source>
        <dbReference type="ARBA" id="ARBA00022695"/>
    </source>
</evidence>
<dbReference type="FunFam" id="3.90.550.10:FF:000003">
    <property type="entry name" value="2-C-methyl-D-erythritol 4-phosphate cytidylyltransferase"/>
    <property type="match status" value="1"/>
</dbReference>
<dbReference type="InterPro" id="IPR001228">
    <property type="entry name" value="IspD"/>
</dbReference>
<dbReference type="GO" id="GO:0019288">
    <property type="term" value="P:isopentenyl diphosphate biosynthetic process, methylerythritol 4-phosphate pathway"/>
    <property type="evidence" value="ECO:0007669"/>
    <property type="project" value="UniProtKB-UniRule"/>
</dbReference>
<dbReference type="OrthoDB" id="9806837at2"/>